<protein>
    <submittedName>
        <fullName evidence="1">Uncharacterized protein</fullName>
    </submittedName>
</protein>
<evidence type="ECO:0000313" key="1">
    <source>
        <dbReference type="EMBL" id="KAG0116440.1"/>
    </source>
</evidence>
<dbReference type="EMBL" id="JADDUC020000011">
    <property type="protein sequence ID" value="KAI1236035.1"/>
    <property type="molecule type" value="Genomic_DNA"/>
</dbReference>
<dbReference type="EMBL" id="JADDUC010000175">
    <property type="protein sequence ID" value="KAG0116440.1"/>
    <property type="molecule type" value="Genomic_DNA"/>
</dbReference>
<organism evidence="1">
    <name type="scientific">Lamprotornis superbus</name>
    <dbReference type="NCBI Taxonomy" id="245042"/>
    <lineage>
        <taxon>Eukaryota</taxon>
        <taxon>Metazoa</taxon>
        <taxon>Chordata</taxon>
        <taxon>Craniata</taxon>
        <taxon>Vertebrata</taxon>
        <taxon>Euteleostomi</taxon>
        <taxon>Archelosauria</taxon>
        <taxon>Archosauria</taxon>
        <taxon>Dinosauria</taxon>
        <taxon>Saurischia</taxon>
        <taxon>Theropoda</taxon>
        <taxon>Coelurosauria</taxon>
        <taxon>Aves</taxon>
        <taxon>Neognathae</taxon>
        <taxon>Neoaves</taxon>
        <taxon>Telluraves</taxon>
        <taxon>Australaves</taxon>
        <taxon>Passeriformes</taxon>
        <taxon>Sturnidae</taxon>
        <taxon>Lamprotornis</taxon>
    </lineage>
</organism>
<gene>
    <name evidence="2" type="ORF">IHE44_0002130</name>
    <name evidence="1" type="ORF">IHE44_004038</name>
</gene>
<keyword evidence="3" id="KW-1185">Reference proteome</keyword>
<proteinExistence type="predicted"/>
<reference evidence="1" key="1">
    <citation type="submission" date="2020-10" db="EMBL/GenBank/DDBJ databases">
        <title>Feather gene expression reveals the developmental basis of iridescence in African starlings.</title>
        <authorList>
            <person name="Rubenstein D.R."/>
        </authorList>
    </citation>
    <scope>NUCLEOTIDE SEQUENCE</scope>
    <source>
        <strain evidence="1">SS15</strain>
        <tissue evidence="1">Liver</tissue>
    </source>
</reference>
<evidence type="ECO:0000313" key="3">
    <source>
        <dbReference type="Proteomes" id="UP000618051"/>
    </source>
</evidence>
<reference evidence="2" key="3">
    <citation type="submission" date="2022-01" db="EMBL/GenBank/DDBJ databases">
        <authorList>
            <person name="Rubenstein D.R."/>
        </authorList>
    </citation>
    <scope>NUCLEOTIDE SEQUENCE</scope>
    <source>
        <strain evidence="2">SS15</strain>
        <tissue evidence="2">Liver</tissue>
    </source>
</reference>
<comment type="caution">
    <text evidence="1">The sequence shown here is derived from an EMBL/GenBank/DDBJ whole genome shotgun (WGS) entry which is preliminary data.</text>
</comment>
<dbReference type="Proteomes" id="UP000618051">
    <property type="component" value="Unassembled WGS sequence"/>
</dbReference>
<accession>A0A835NJY9</accession>
<reference evidence="2 3" key="2">
    <citation type="journal article" date="2021" name="J. Hered.">
        <title>Feather Gene Expression Elucidates the Developmental Basis of Plumage Iridescence in African Starlings.</title>
        <authorList>
            <person name="Rubenstein D.R."/>
            <person name="Corvelo A."/>
            <person name="MacManes M.D."/>
            <person name="Maia R."/>
            <person name="Narzisi G."/>
            <person name="Rousaki A."/>
            <person name="Vandenabeele P."/>
            <person name="Shawkey M.D."/>
            <person name="Solomon J."/>
        </authorList>
    </citation>
    <scope>NUCLEOTIDE SEQUENCE [LARGE SCALE GENOMIC DNA]</scope>
    <source>
        <strain evidence="2">SS15</strain>
    </source>
</reference>
<dbReference type="AlphaFoldDB" id="A0A835NJY9"/>
<name>A0A835NJY9_9PASS</name>
<sequence length="92" mass="10252">MGWILKVGSSLVKRPRPLENLSRLHSHGNDRIRDVDGFLWGQGKEDDYKFQQNPGDSQCLRQPGQGGLTMEIALPTRTGVKDFCSVALRIAS</sequence>
<evidence type="ECO:0000313" key="2">
    <source>
        <dbReference type="EMBL" id="KAI1236035.1"/>
    </source>
</evidence>